<feature type="transmembrane region" description="Helical" evidence="1">
    <location>
        <begin position="46"/>
        <end position="64"/>
    </location>
</feature>
<reference evidence="3" key="1">
    <citation type="submission" date="2017-09" db="EMBL/GenBank/DDBJ databases">
        <authorList>
            <person name="Varghese N."/>
            <person name="Submissions S."/>
        </authorList>
    </citation>
    <scope>NUCLEOTIDE SEQUENCE [LARGE SCALE GENOMIC DNA]</scope>
    <source>
        <strain evidence="3">CGMCC 1.12803</strain>
    </source>
</reference>
<sequence length="109" mass="13143">MKTIKRKQETVKNEKLWKGFYSVAFFIGLVLFVFEITIYRKTIIDVYIPILIILVVGLLTFYFNRNHYKKTYSFTGIFFSSNTEFIFLGFYFLLHFYGDQLLFSRQNNN</sequence>
<proteinExistence type="predicted"/>
<accession>A0A285ZY71</accession>
<evidence type="ECO:0000256" key="1">
    <source>
        <dbReference type="SAM" id="Phobius"/>
    </source>
</evidence>
<keyword evidence="1" id="KW-0472">Membrane</keyword>
<organism evidence="2 3">
    <name type="scientific">Pedobacter xixiisoli</name>
    <dbReference type="NCBI Taxonomy" id="1476464"/>
    <lineage>
        <taxon>Bacteria</taxon>
        <taxon>Pseudomonadati</taxon>
        <taxon>Bacteroidota</taxon>
        <taxon>Sphingobacteriia</taxon>
        <taxon>Sphingobacteriales</taxon>
        <taxon>Sphingobacteriaceae</taxon>
        <taxon>Pedobacter</taxon>
    </lineage>
</organism>
<dbReference type="Proteomes" id="UP000219281">
    <property type="component" value="Unassembled WGS sequence"/>
</dbReference>
<dbReference type="AlphaFoldDB" id="A0A285ZY71"/>
<keyword evidence="1" id="KW-1133">Transmembrane helix</keyword>
<protein>
    <submittedName>
        <fullName evidence="2">Uncharacterized protein</fullName>
    </submittedName>
</protein>
<evidence type="ECO:0000313" key="3">
    <source>
        <dbReference type="Proteomes" id="UP000219281"/>
    </source>
</evidence>
<gene>
    <name evidence="2" type="ORF">SAMN06297358_1653</name>
</gene>
<feature type="transmembrane region" description="Helical" evidence="1">
    <location>
        <begin position="20"/>
        <end position="40"/>
    </location>
</feature>
<evidence type="ECO:0000313" key="2">
    <source>
        <dbReference type="EMBL" id="SOD14595.1"/>
    </source>
</evidence>
<dbReference type="EMBL" id="OCMT01000002">
    <property type="protein sequence ID" value="SOD14595.1"/>
    <property type="molecule type" value="Genomic_DNA"/>
</dbReference>
<keyword evidence="1" id="KW-0812">Transmembrane</keyword>
<feature type="transmembrane region" description="Helical" evidence="1">
    <location>
        <begin position="76"/>
        <end position="97"/>
    </location>
</feature>
<name>A0A285ZY71_9SPHI</name>
<keyword evidence="3" id="KW-1185">Reference proteome</keyword>